<sequence>MVLTRTWQSEWRTTEENFALKASEKAALIARHSASRGEDTNSHTAEKGEEDSGSCFFKIQLRPADFDSFLHAASVNMVILFSEAFLAGTSTRCSWMAPITGTGLT</sequence>
<gene>
    <name evidence="2" type="ORF">C24_LOCUS23779</name>
</gene>
<evidence type="ECO:0000313" key="3">
    <source>
        <dbReference type="Proteomes" id="UP000434276"/>
    </source>
</evidence>
<evidence type="ECO:0000313" key="2">
    <source>
        <dbReference type="EMBL" id="CAA0406010.1"/>
    </source>
</evidence>
<dbReference type="EMBL" id="CACSHJ010000096">
    <property type="protein sequence ID" value="CAA0406010.1"/>
    <property type="molecule type" value="Genomic_DNA"/>
</dbReference>
<organism evidence="2 3">
    <name type="scientific">Arabidopsis thaliana</name>
    <name type="common">Mouse-ear cress</name>
    <dbReference type="NCBI Taxonomy" id="3702"/>
    <lineage>
        <taxon>Eukaryota</taxon>
        <taxon>Viridiplantae</taxon>
        <taxon>Streptophyta</taxon>
        <taxon>Embryophyta</taxon>
        <taxon>Tracheophyta</taxon>
        <taxon>Spermatophyta</taxon>
        <taxon>Magnoliopsida</taxon>
        <taxon>eudicotyledons</taxon>
        <taxon>Gunneridae</taxon>
        <taxon>Pentapetalae</taxon>
        <taxon>rosids</taxon>
        <taxon>malvids</taxon>
        <taxon>Brassicales</taxon>
        <taxon>Brassicaceae</taxon>
        <taxon>Camelineae</taxon>
        <taxon>Arabidopsis</taxon>
    </lineage>
</organism>
<reference evidence="2 3" key="1">
    <citation type="submission" date="2019-12" db="EMBL/GenBank/DDBJ databases">
        <authorList>
            <person name="Jiao W.-B."/>
            <person name="Schneeberger K."/>
        </authorList>
    </citation>
    <scope>NUCLEOTIDE SEQUENCE [LARGE SCALE GENOMIC DNA]</scope>
    <source>
        <strain evidence="3">cv. C24</strain>
    </source>
</reference>
<dbReference type="Proteomes" id="UP000434276">
    <property type="component" value="Unassembled WGS sequence"/>
</dbReference>
<dbReference type="AlphaFoldDB" id="A0A5S9Y8V5"/>
<protein>
    <submittedName>
        <fullName evidence="2">Uncharacterized protein</fullName>
    </submittedName>
</protein>
<feature type="region of interest" description="Disordered" evidence="1">
    <location>
        <begin position="31"/>
        <end position="52"/>
    </location>
</feature>
<feature type="compositionally biased region" description="Basic and acidic residues" evidence="1">
    <location>
        <begin position="35"/>
        <end position="47"/>
    </location>
</feature>
<name>A0A5S9Y8V5_ARATH</name>
<accession>A0A5S9Y8V5</accession>
<evidence type="ECO:0000256" key="1">
    <source>
        <dbReference type="SAM" id="MobiDB-lite"/>
    </source>
</evidence>
<proteinExistence type="predicted"/>